<dbReference type="Proteomes" id="UP000501253">
    <property type="component" value="Chromosome"/>
</dbReference>
<dbReference type="PANTHER" id="PTHR39337">
    <property type="entry name" value="BLR5642 PROTEIN"/>
    <property type="match status" value="1"/>
</dbReference>
<protein>
    <submittedName>
        <fullName evidence="1">DUF488 domain-containing protein</fullName>
    </submittedName>
</protein>
<name>A0A6H1WUV8_9BACT</name>
<dbReference type="Pfam" id="PF04343">
    <property type="entry name" value="DUF488"/>
    <property type="match status" value="1"/>
</dbReference>
<dbReference type="KEGG" id="tmai:FVE67_07655"/>
<accession>A0A6H1WUV8</accession>
<dbReference type="PIRSF" id="PIRSF024492">
    <property type="entry name" value="UCP024492"/>
    <property type="match status" value="1"/>
</dbReference>
<sequence>MYTVGHSTHRAEEFLRLLKRRRVRTLADIRRWPSSRRFPHFRAEALRDFLTAHGILYRHFPALGGWRKPRPDSPNTGLTSPGFRGYADHMESPEFQEALSELLDLARREPTALMCAEGLPWRCHRWFLSDLLLVRGLRVLHILPDGNLREHRLHPLARRKGDRVVYPAPLNLSK</sequence>
<evidence type="ECO:0000313" key="1">
    <source>
        <dbReference type="EMBL" id="QJA07005.1"/>
    </source>
</evidence>
<gene>
    <name evidence="1" type="ORF">FVE67_07655</name>
</gene>
<proteinExistence type="predicted"/>
<evidence type="ECO:0000313" key="2">
    <source>
        <dbReference type="Proteomes" id="UP000501253"/>
    </source>
</evidence>
<dbReference type="PANTHER" id="PTHR39337:SF1">
    <property type="entry name" value="BLR5642 PROTEIN"/>
    <property type="match status" value="1"/>
</dbReference>
<dbReference type="EMBL" id="CP042909">
    <property type="protein sequence ID" value="QJA07005.1"/>
    <property type="molecule type" value="Genomic_DNA"/>
</dbReference>
<dbReference type="AlphaFoldDB" id="A0A6H1WUV8"/>
<keyword evidence="2" id="KW-1185">Reference proteome</keyword>
<organism evidence="1 2">
    <name type="scientific">Thermosulfurimonas marina</name>
    <dbReference type="NCBI Taxonomy" id="2047767"/>
    <lineage>
        <taxon>Bacteria</taxon>
        <taxon>Pseudomonadati</taxon>
        <taxon>Thermodesulfobacteriota</taxon>
        <taxon>Thermodesulfobacteria</taxon>
        <taxon>Thermodesulfobacteriales</taxon>
        <taxon>Thermodesulfobacteriaceae</taxon>
        <taxon>Thermosulfurimonas</taxon>
    </lineage>
</organism>
<dbReference type="InterPro" id="IPR014519">
    <property type="entry name" value="UCP024492"/>
</dbReference>
<reference evidence="1 2" key="1">
    <citation type="submission" date="2019-08" db="EMBL/GenBank/DDBJ databases">
        <title>Complete genome sequence of Thermosulfurimonas marina SU872T, an anaerobic thermophilic chemolithoautotrophic bacterium isolated from a shallow marine hydrothermal vent.</title>
        <authorList>
            <person name="Allioux M."/>
            <person name="Jebbar M."/>
            <person name="Slobodkina G."/>
            <person name="Slobodkin A."/>
            <person name="Moalic Y."/>
            <person name="Frolova A."/>
            <person name="Shao Z."/>
            <person name="Alain K."/>
        </authorList>
    </citation>
    <scope>NUCLEOTIDE SEQUENCE [LARGE SCALE GENOMIC DNA]</scope>
    <source>
        <strain evidence="1 2">SU872</strain>
    </source>
</reference>
<dbReference type="InterPro" id="IPR007438">
    <property type="entry name" value="DUF488"/>
</dbReference>